<evidence type="ECO:0000313" key="3">
    <source>
        <dbReference type="Proteomes" id="UP001177003"/>
    </source>
</evidence>
<evidence type="ECO:0000256" key="1">
    <source>
        <dbReference type="SAM" id="MobiDB-lite"/>
    </source>
</evidence>
<name>A0AA35ZH23_LACSI</name>
<dbReference type="AlphaFoldDB" id="A0AA35ZH23"/>
<reference evidence="2" key="1">
    <citation type="submission" date="2023-04" db="EMBL/GenBank/DDBJ databases">
        <authorList>
            <person name="Vijverberg K."/>
            <person name="Xiong W."/>
            <person name="Schranz E."/>
        </authorList>
    </citation>
    <scope>NUCLEOTIDE SEQUENCE</scope>
</reference>
<feature type="region of interest" description="Disordered" evidence="1">
    <location>
        <begin position="9"/>
        <end position="32"/>
    </location>
</feature>
<organism evidence="2 3">
    <name type="scientific">Lactuca saligna</name>
    <name type="common">Willowleaf lettuce</name>
    <dbReference type="NCBI Taxonomy" id="75948"/>
    <lineage>
        <taxon>Eukaryota</taxon>
        <taxon>Viridiplantae</taxon>
        <taxon>Streptophyta</taxon>
        <taxon>Embryophyta</taxon>
        <taxon>Tracheophyta</taxon>
        <taxon>Spermatophyta</taxon>
        <taxon>Magnoliopsida</taxon>
        <taxon>eudicotyledons</taxon>
        <taxon>Gunneridae</taxon>
        <taxon>Pentapetalae</taxon>
        <taxon>asterids</taxon>
        <taxon>campanulids</taxon>
        <taxon>Asterales</taxon>
        <taxon>Asteraceae</taxon>
        <taxon>Cichorioideae</taxon>
        <taxon>Cichorieae</taxon>
        <taxon>Lactucinae</taxon>
        <taxon>Lactuca</taxon>
    </lineage>
</organism>
<protein>
    <submittedName>
        <fullName evidence="2">Uncharacterized protein</fullName>
    </submittedName>
</protein>
<dbReference type="Proteomes" id="UP001177003">
    <property type="component" value="Chromosome 7"/>
</dbReference>
<dbReference type="EMBL" id="OX465083">
    <property type="protein sequence ID" value="CAI9292418.1"/>
    <property type="molecule type" value="Genomic_DNA"/>
</dbReference>
<keyword evidence="3" id="KW-1185">Reference proteome</keyword>
<gene>
    <name evidence="2" type="ORF">LSALG_LOCUS31490</name>
</gene>
<sequence length="101" mass="11307">MDALIVELQRTARKPPQKVPVTTEPPSESDLDDSAYALLPKKRKRIDPWPRVFITDPVQKNSTSFEPGSMAQNLQSTFNDSSPMILEISSPLPEPTPMDQD</sequence>
<evidence type="ECO:0000313" key="2">
    <source>
        <dbReference type="EMBL" id="CAI9292418.1"/>
    </source>
</evidence>
<accession>A0AA35ZH23</accession>
<proteinExistence type="predicted"/>